<protein>
    <submittedName>
        <fullName evidence="2">Uncharacterized protein</fullName>
    </submittedName>
</protein>
<comment type="caution">
    <text evidence="2">The sequence shown here is derived from an EMBL/GenBank/DDBJ whole genome shotgun (WGS) entry which is preliminary data.</text>
</comment>
<reference evidence="2 3" key="1">
    <citation type="journal article" date="2018" name="Sci. Rep.">
        <title>Genomic signatures of local adaptation to the degree of environmental predictability in rotifers.</title>
        <authorList>
            <person name="Franch-Gras L."/>
            <person name="Hahn C."/>
            <person name="Garcia-Roger E.M."/>
            <person name="Carmona M.J."/>
            <person name="Serra M."/>
            <person name="Gomez A."/>
        </authorList>
    </citation>
    <scope>NUCLEOTIDE SEQUENCE [LARGE SCALE GENOMIC DNA]</scope>
    <source>
        <strain evidence="2">HYR1</strain>
    </source>
</reference>
<accession>A0A3M7PXC7</accession>
<dbReference type="AlphaFoldDB" id="A0A3M7PXC7"/>
<dbReference type="Proteomes" id="UP000276133">
    <property type="component" value="Unassembled WGS sequence"/>
</dbReference>
<feature type="region of interest" description="Disordered" evidence="1">
    <location>
        <begin position="1"/>
        <end position="24"/>
    </location>
</feature>
<dbReference type="EMBL" id="REGN01008513">
    <property type="protein sequence ID" value="RNA03411.1"/>
    <property type="molecule type" value="Genomic_DNA"/>
</dbReference>
<keyword evidence="3" id="KW-1185">Reference proteome</keyword>
<evidence type="ECO:0000313" key="2">
    <source>
        <dbReference type="EMBL" id="RNA03411.1"/>
    </source>
</evidence>
<evidence type="ECO:0000256" key="1">
    <source>
        <dbReference type="SAM" id="MobiDB-lite"/>
    </source>
</evidence>
<name>A0A3M7PXC7_BRAPC</name>
<gene>
    <name evidence="2" type="ORF">BpHYR1_048566</name>
</gene>
<organism evidence="2 3">
    <name type="scientific">Brachionus plicatilis</name>
    <name type="common">Marine rotifer</name>
    <name type="synonym">Brachionus muelleri</name>
    <dbReference type="NCBI Taxonomy" id="10195"/>
    <lineage>
        <taxon>Eukaryota</taxon>
        <taxon>Metazoa</taxon>
        <taxon>Spiralia</taxon>
        <taxon>Gnathifera</taxon>
        <taxon>Rotifera</taxon>
        <taxon>Eurotatoria</taxon>
        <taxon>Monogononta</taxon>
        <taxon>Pseudotrocha</taxon>
        <taxon>Ploima</taxon>
        <taxon>Brachionidae</taxon>
        <taxon>Brachionus</taxon>
    </lineage>
</organism>
<feature type="compositionally biased region" description="Low complexity" evidence="1">
    <location>
        <begin position="1"/>
        <end position="11"/>
    </location>
</feature>
<proteinExistence type="predicted"/>
<sequence>MSSGSESSSTSIIPIEDFDEENQTDNYVDEKVTIKCRGSSKPKKMMFRVFHEQEITHTQLKKNSQDNP</sequence>
<evidence type="ECO:0000313" key="3">
    <source>
        <dbReference type="Proteomes" id="UP000276133"/>
    </source>
</evidence>